<dbReference type="InterPro" id="IPR029063">
    <property type="entry name" value="SAM-dependent_MTases_sf"/>
</dbReference>
<evidence type="ECO:0000313" key="2">
    <source>
        <dbReference type="EMBL" id="GHH56428.1"/>
    </source>
</evidence>
<proteinExistence type="predicted"/>
<dbReference type="SUPFAM" id="SSF53335">
    <property type="entry name" value="S-adenosyl-L-methionine-dependent methyltransferases"/>
    <property type="match status" value="1"/>
</dbReference>
<name>A0ABQ3MTG3_9PSEU</name>
<reference evidence="3" key="1">
    <citation type="journal article" date="2019" name="Int. J. Syst. Evol. Microbiol.">
        <title>The Global Catalogue of Microorganisms (GCM) 10K type strain sequencing project: providing services to taxonomists for standard genome sequencing and annotation.</title>
        <authorList>
            <consortium name="The Broad Institute Genomics Platform"/>
            <consortium name="The Broad Institute Genome Sequencing Center for Infectious Disease"/>
            <person name="Wu L."/>
            <person name="Ma J."/>
        </authorList>
    </citation>
    <scope>NUCLEOTIDE SEQUENCE [LARGE SCALE GENOMIC DNA]</scope>
    <source>
        <strain evidence="3">CGMCC 4.7367</strain>
    </source>
</reference>
<protein>
    <recommendedName>
        <fullName evidence="1">Methyltransferase type 11 domain-containing protein</fullName>
    </recommendedName>
</protein>
<evidence type="ECO:0000259" key="1">
    <source>
        <dbReference type="Pfam" id="PF08241"/>
    </source>
</evidence>
<organism evidence="2 3">
    <name type="scientific">Lentzea cavernae</name>
    <dbReference type="NCBI Taxonomy" id="2020703"/>
    <lineage>
        <taxon>Bacteria</taxon>
        <taxon>Bacillati</taxon>
        <taxon>Actinomycetota</taxon>
        <taxon>Actinomycetes</taxon>
        <taxon>Pseudonocardiales</taxon>
        <taxon>Pseudonocardiaceae</taxon>
        <taxon>Lentzea</taxon>
    </lineage>
</organism>
<accession>A0ABQ3MTG3</accession>
<dbReference type="Gene3D" id="3.40.50.150">
    <property type="entry name" value="Vaccinia Virus protein VP39"/>
    <property type="match status" value="1"/>
</dbReference>
<dbReference type="InterPro" id="IPR013216">
    <property type="entry name" value="Methyltransf_11"/>
</dbReference>
<dbReference type="Proteomes" id="UP000605568">
    <property type="component" value="Unassembled WGS sequence"/>
</dbReference>
<evidence type="ECO:0000313" key="3">
    <source>
        <dbReference type="Proteomes" id="UP000605568"/>
    </source>
</evidence>
<comment type="caution">
    <text evidence="2">The sequence shown here is derived from an EMBL/GenBank/DDBJ whole genome shotgun (WGS) entry which is preliminary data.</text>
</comment>
<feature type="domain" description="Methyltransferase type 11" evidence="1">
    <location>
        <begin position="184"/>
        <end position="220"/>
    </location>
</feature>
<dbReference type="RefSeq" id="WP_191304089.1">
    <property type="nucleotide sequence ID" value="NZ_BNAR01000016.1"/>
</dbReference>
<dbReference type="Pfam" id="PF08241">
    <property type="entry name" value="Methyltransf_11"/>
    <property type="match status" value="1"/>
</dbReference>
<sequence>MSHPTRSSPLLGLQEFGLNSMWHALGLEVGARATVDEVLESREVAARHTWLVRRWLLALRREGVVGLDGERVEVTAEPPGTRPEDLGRLCARLRLPDGMAEFQRASARNLDLLLSDRITVEDLAGERVRSLVDRPDVFTGEVTEACAGLAHRVARTSGGRPRVLDLGDDPGRFLATMTEAGSSGPVDVVLSANVLHRVPDLPLLLARVRDVLVPGGELVFVVRVGDDCASLVSSHFGFSPRPGGEVIRQGEVFPAAGWWRTALRRAGFFVRSVSCAGGPAALGQTLFRAVRM</sequence>
<gene>
    <name evidence="2" type="ORF">GCM10017774_74460</name>
</gene>
<dbReference type="EMBL" id="BNAR01000016">
    <property type="protein sequence ID" value="GHH56428.1"/>
    <property type="molecule type" value="Genomic_DNA"/>
</dbReference>
<keyword evidence="3" id="KW-1185">Reference proteome</keyword>